<comment type="cofactor">
    <cofactor evidence="1">
        <name>heme</name>
        <dbReference type="ChEBI" id="CHEBI:30413"/>
    </cofactor>
</comment>
<dbReference type="InterPro" id="IPR050121">
    <property type="entry name" value="Cytochrome_P450_monoxygenase"/>
</dbReference>
<evidence type="ECO:0000313" key="10">
    <source>
        <dbReference type="Proteomes" id="UP000663853"/>
    </source>
</evidence>
<dbReference type="PANTHER" id="PTHR24305:SF166">
    <property type="entry name" value="CYTOCHROME P450 12A4, MITOCHONDRIAL-RELATED"/>
    <property type="match status" value="1"/>
</dbReference>
<keyword evidence="8" id="KW-0503">Monooxygenase</keyword>
<reference evidence="9" key="1">
    <citation type="submission" date="2021-01" db="EMBL/GenBank/DDBJ databases">
        <authorList>
            <person name="Kaushik A."/>
        </authorList>
    </citation>
    <scope>NUCLEOTIDE SEQUENCE</scope>
    <source>
        <strain evidence="9">AG6-10EEA</strain>
    </source>
</reference>
<keyword evidence="6" id="KW-0560">Oxidoreductase</keyword>
<dbReference type="Pfam" id="PF00067">
    <property type="entry name" value="p450"/>
    <property type="match status" value="1"/>
</dbReference>
<keyword evidence="5" id="KW-0479">Metal-binding</keyword>
<comment type="caution">
    <text evidence="9">The sequence shown here is derived from an EMBL/GenBank/DDBJ whole genome shotgun (WGS) entry which is preliminary data.</text>
</comment>
<gene>
    <name evidence="9" type="ORF">RDB_LOCUS101012</name>
</gene>
<dbReference type="Proteomes" id="UP000663853">
    <property type="component" value="Unassembled WGS sequence"/>
</dbReference>
<dbReference type="InterPro" id="IPR001128">
    <property type="entry name" value="Cyt_P450"/>
</dbReference>
<organism evidence="9 10">
    <name type="scientific">Rhizoctonia solani</name>
    <dbReference type="NCBI Taxonomy" id="456999"/>
    <lineage>
        <taxon>Eukaryota</taxon>
        <taxon>Fungi</taxon>
        <taxon>Dikarya</taxon>
        <taxon>Basidiomycota</taxon>
        <taxon>Agaricomycotina</taxon>
        <taxon>Agaricomycetes</taxon>
        <taxon>Cantharellales</taxon>
        <taxon>Ceratobasidiaceae</taxon>
        <taxon>Rhizoctonia</taxon>
    </lineage>
</organism>
<evidence type="ECO:0008006" key="11">
    <source>
        <dbReference type="Google" id="ProtNLM"/>
    </source>
</evidence>
<accession>A0A8H3CLL5</accession>
<evidence type="ECO:0000256" key="3">
    <source>
        <dbReference type="ARBA" id="ARBA00010617"/>
    </source>
</evidence>
<keyword evidence="4" id="KW-0349">Heme</keyword>
<evidence type="ECO:0000256" key="2">
    <source>
        <dbReference type="ARBA" id="ARBA00005179"/>
    </source>
</evidence>
<proteinExistence type="inferred from homology"/>
<protein>
    <recommendedName>
        <fullName evidence="11">Cytochrome P450</fullName>
    </recommendedName>
</protein>
<dbReference type="GO" id="GO:0016705">
    <property type="term" value="F:oxidoreductase activity, acting on paired donors, with incorporation or reduction of molecular oxygen"/>
    <property type="evidence" value="ECO:0007669"/>
    <property type="project" value="InterPro"/>
</dbReference>
<dbReference type="GO" id="GO:0020037">
    <property type="term" value="F:heme binding"/>
    <property type="evidence" value="ECO:0007669"/>
    <property type="project" value="InterPro"/>
</dbReference>
<dbReference type="AlphaFoldDB" id="A0A8H3CLL5"/>
<evidence type="ECO:0000256" key="7">
    <source>
        <dbReference type="ARBA" id="ARBA00023004"/>
    </source>
</evidence>
<evidence type="ECO:0000256" key="4">
    <source>
        <dbReference type="ARBA" id="ARBA00022617"/>
    </source>
</evidence>
<sequence>MNALISNPLYLLFPLVASWLIYKPIKARFSSIQRLPGPDDAHWSWGHELIAHATPYEAAYTRWMNSYGLTYKIKGALLHPDIVVTVDQIAINQIYGKGVYSFEAQLAPKNALQEIAQSIVDQDVNEGKGKDVLTTMVRLSQYELFDHVCTMVVAGQETTSRSLGFSLHQLALKPEYQSRLREEIIQLGREPSYDDLMSGMPWLDAITKESFRHRPIVSHMERVANEDYILKPGDPVQASDGTLITEIPIKSGQMIIMRADDGH</sequence>
<keyword evidence="7" id="KW-0408">Iron</keyword>
<comment type="pathway">
    <text evidence="2">Secondary metabolite biosynthesis.</text>
</comment>
<evidence type="ECO:0000256" key="5">
    <source>
        <dbReference type="ARBA" id="ARBA00022723"/>
    </source>
</evidence>
<evidence type="ECO:0000313" key="9">
    <source>
        <dbReference type="EMBL" id="CAE6490818.1"/>
    </source>
</evidence>
<comment type="similarity">
    <text evidence="3">Belongs to the cytochrome P450 family.</text>
</comment>
<evidence type="ECO:0000256" key="1">
    <source>
        <dbReference type="ARBA" id="ARBA00001971"/>
    </source>
</evidence>
<dbReference type="GO" id="GO:0004497">
    <property type="term" value="F:monooxygenase activity"/>
    <property type="evidence" value="ECO:0007669"/>
    <property type="project" value="UniProtKB-KW"/>
</dbReference>
<dbReference type="PANTHER" id="PTHR24305">
    <property type="entry name" value="CYTOCHROME P450"/>
    <property type="match status" value="1"/>
</dbReference>
<name>A0A8H3CLL5_9AGAM</name>
<evidence type="ECO:0000256" key="6">
    <source>
        <dbReference type="ARBA" id="ARBA00023002"/>
    </source>
</evidence>
<evidence type="ECO:0000256" key="8">
    <source>
        <dbReference type="ARBA" id="ARBA00023033"/>
    </source>
</evidence>
<dbReference type="Gene3D" id="1.10.630.10">
    <property type="entry name" value="Cytochrome P450"/>
    <property type="match status" value="1"/>
</dbReference>
<dbReference type="GO" id="GO:0005506">
    <property type="term" value="F:iron ion binding"/>
    <property type="evidence" value="ECO:0007669"/>
    <property type="project" value="InterPro"/>
</dbReference>
<dbReference type="InterPro" id="IPR036396">
    <property type="entry name" value="Cyt_P450_sf"/>
</dbReference>
<dbReference type="EMBL" id="CAJMXA010003069">
    <property type="protein sequence ID" value="CAE6490818.1"/>
    <property type="molecule type" value="Genomic_DNA"/>
</dbReference>
<dbReference type="SUPFAM" id="SSF48264">
    <property type="entry name" value="Cytochrome P450"/>
    <property type="match status" value="1"/>
</dbReference>